<evidence type="ECO:0000313" key="4">
    <source>
        <dbReference type="Proteomes" id="UP000004622"/>
    </source>
</evidence>
<organism evidence="3 4">
    <name type="scientific">Nitratireductor aquibiodomus RA22</name>
    <dbReference type="NCBI Taxonomy" id="1189611"/>
    <lineage>
        <taxon>Bacteria</taxon>
        <taxon>Pseudomonadati</taxon>
        <taxon>Pseudomonadota</taxon>
        <taxon>Alphaproteobacteria</taxon>
        <taxon>Hyphomicrobiales</taxon>
        <taxon>Phyllobacteriaceae</taxon>
        <taxon>Nitratireductor</taxon>
    </lineage>
</organism>
<dbReference type="SUPFAM" id="SSF53756">
    <property type="entry name" value="UDP-Glycosyltransferase/glycogen phosphorylase"/>
    <property type="match status" value="1"/>
</dbReference>
<dbReference type="GO" id="GO:0016757">
    <property type="term" value="F:glycosyltransferase activity"/>
    <property type="evidence" value="ECO:0007669"/>
    <property type="project" value="InterPro"/>
</dbReference>
<dbReference type="RefSeq" id="WP_007009307.1">
    <property type="nucleotide sequence ID" value="NZ_AJXZ01000038.1"/>
</dbReference>
<evidence type="ECO:0000259" key="1">
    <source>
        <dbReference type="Pfam" id="PF00534"/>
    </source>
</evidence>
<dbReference type="PANTHER" id="PTHR12526:SF627">
    <property type="entry name" value="D-RHAMNOSYLTRANSFERASE WBPZ"/>
    <property type="match status" value="1"/>
</dbReference>
<dbReference type="AlphaFoldDB" id="I5BV56"/>
<comment type="caution">
    <text evidence="3">The sequence shown here is derived from an EMBL/GenBank/DDBJ whole genome shotgun (WGS) entry which is preliminary data.</text>
</comment>
<accession>I5BV56</accession>
<dbReference type="EMBL" id="AJXZ01000038">
    <property type="protein sequence ID" value="EIM73458.1"/>
    <property type="molecule type" value="Genomic_DNA"/>
</dbReference>
<dbReference type="PANTHER" id="PTHR12526">
    <property type="entry name" value="GLYCOSYLTRANSFERASE"/>
    <property type="match status" value="1"/>
</dbReference>
<reference evidence="3 4" key="1">
    <citation type="journal article" date="2012" name="J. Bacteriol.">
        <title>Genome Sequence of Nitratireductor aquibiodomus Strain RA22.</title>
        <authorList>
            <person name="Singh A."/>
            <person name="Jangir P.K."/>
            <person name="Kumari C."/>
            <person name="Sharma R."/>
        </authorList>
    </citation>
    <scope>NUCLEOTIDE SEQUENCE [LARGE SCALE GENOMIC DNA]</scope>
    <source>
        <strain evidence="3 4">RA22</strain>
    </source>
</reference>
<dbReference type="InterPro" id="IPR028098">
    <property type="entry name" value="Glyco_trans_4-like_N"/>
</dbReference>
<dbReference type="Gene3D" id="3.40.50.2000">
    <property type="entry name" value="Glycogen Phosphorylase B"/>
    <property type="match status" value="2"/>
</dbReference>
<evidence type="ECO:0000259" key="2">
    <source>
        <dbReference type="Pfam" id="PF13439"/>
    </source>
</evidence>
<dbReference type="OrthoDB" id="9790710at2"/>
<sequence>MALRFETVKILHVYKTYVPEDFTGVPRVIHSIAEGLADYGVESRVLALYSERLSGEQFRVGRHSVCPARRDFEIASSGFSVSAFHKFRRLASEADVVHYHFPWPMGDMLYLTFGRHRSSLVTYHSDIVKQRRLFRAYEPMMHRFLKGADAIVATSPNYLSSSAVLERYKEKVHVIPIGLPGRASVDEDLVEYWRQKVGDGYFLFIGALRYYKGIDTLIEAARQSGLPVVVAGSNDKGELDIAQLPKNVVYVREVSEADKEALLDLCAAFVFPSHLRSEAFGVALLEAARAGKPMISCELGTGTSFVNAHGKTGVVIAPADAGELSQAMIHLDSEAELRRAMGREARLRFERLFRADTMNQEYLKRYHALAQRKRTEIPER</sequence>
<dbReference type="Pfam" id="PF00534">
    <property type="entry name" value="Glycos_transf_1"/>
    <property type="match status" value="1"/>
</dbReference>
<proteinExistence type="predicted"/>
<protein>
    <submittedName>
        <fullName evidence="3">Glycosyl transferase group 1 protein</fullName>
    </submittedName>
</protein>
<keyword evidence="3" id="KW-0808">Transferase</keyword>
<dbReference type="PATRIC" id="fig|1189611.3.peg.2988"/>
<evidence type="ECO:0000313" key="3">
    <source>
        <dbReference type="EMBL" id="EIM73458.1"/>
    </source>
</evidence>
<gene>
    <name evidence="3" type="ORF">A33O_14756</name>
</gene>
<feature type="domain" description="Glycosyltransferase subfamily 4-like N-terminal" evidence="2">
    <location>
        <begin position="24"/>
        <end position="178"/>
    </location>
</feature>
<dbReference type="InterPro" id="IPR001296">
    <property type="entry name" value="Glyco_trans_1"/>
</dbReference>
<dbReference type="Proteomes" id="UP000004622">
    <property type="component" value="Unassembled WGS sequence"/>
</dbReference>
<feature type="domain" description="Glycosyl transferase family 1" evidence="1">
    <location>
        <begin position="196"/>
        <end position="347"/>
    </location>
</feature>
<name>I5BV56_9HYPH</name>
<dbReference type="Pfam" id="PF13439">
    <property type="entry name" value="Glyco_transf_4"/>
    <property type="match status" value="1"/>
</dbReference>